<dbReference type="Gene3D" id="2.130.10.10">
    <property type="entry name" value="YVTN repeat-like/Quinoprotein amine dehydrogenase"/>
    <property type="match status" value="1"/>
</dbReference>
<evidence type="ECO:0000259" key="5">
    <source>
        <dbReference type="Pfam" id="PF23727"/>
    </source>
</evidence>
<evidence type="ECO:0000256" key="1">
    <source>
        <dbReference type="ARBA" id="ARBA00004167"/>
    </source>
</evidence>
<dbReference type="InterPro" id="IPR055409">
    <property type="entry name" value="Beta-prop_FAM234A_B"/>
</dbReference>
<keyword evidence="3" id="KW-1133">Transmembrane helix</keyword>
<keyword evidence="2" id="KW-0812">Transmembrane</keyword>
<evidence type="ECO:0000256" key="4">
    <source>
        <dbReference type="ARBA" id="ARBA00023136"/>
    </source>
</evidence>
<protein>
    <submittedName>
        <fullName evidence="7">Protein FAM234A</fullName>
    </submittedName>
</protein>
<name>A0ABM0K0J7_APLCA</name>
<dbReference type="RefSeq" id="XP_005105920.2">
    <property type="nucleotide sequence ID" value="XM_005105863.2"/>
</dbReference>
<evidence type="ECO:0000313" key="7">
    <source>
        <dbReference type="RefSeq" id="XP_005105920.2"/>
    </source>
</evidence>
<gene>
    <name evidence="7" type="primary">LOC101853255</name>
</gene>
<dbReference type="SUPFAM" id="SSF69318">
    <property type="entry name" value="Integrin alpha N-terminal domain"/>
    <property type="match status" value="1"/>
</dbReference>
<dbReference type="InterPro" id="IPR045232">
    <property type="entry name" value="FAM234"/>
</dbReference>
<evidence type="ECO:0000256" key="3">
    <source>
        <dbReference type="ARBA" id="ARBA00022989"/>
    </source>
</evidence>
<keyword evidence="6" id="KW-1185">Reference proteome</keyword>
<feature type="domain" description="FAM234A/B beta-propeller" evidence="5">
    <location>
        <begin position="31"/>
        <end position="428"/>
    </location>
</feature>
<dbReference type="GeneID" id="101853255"/>
<dbReference type="InterPro" id="IPR028994">
    <property type="entry name" value="Integrin_alpha_N"/>
</dbReference>
<sequence>MAGILTNSLGGHDTVMGVFHQAKTQRVSQPWRTKFSDYGTESCVRLVDVDGDGLDDVVVGLAFGKDVTAMIVEETMDKYCQEEGLQTPCAGMVVALRGYDGKLLWKVSTYAEIFEVNCNLIDANGDGLKECVASGRLGTIYAIDIRTGKAVWEGDPDVLNRGWNIYSATRLPDFDGDGVNDIVIAHGGDPTVAAEIHNRRSGWLLVLSGATGKKIGQPLVMPEERETYCAPTLHSRRDGSQYVLFGSGGETVGGRFMAISVPDLYHHVTKRPSYDMLAQAPGEYGNWGFKRPGPDGVFTLFLSEPKGVMVPPVLVDMNKDGVKDVLMTAFTGAMVLYDGETMEVIWKIKLEERESYSTPAPGFFNDDDVLDFMVHWSWGAWPFYNTTDIVVLDGRDGTILWNVTSNKYDVSSDLVARTAAHHRDVFLFRLQGRHGVDPHNTGAIHGATGIQRIVRRSAGTDGQIELTESLMTDPGTDLTGSLLTEHHVRHTRASSDNSYVECESDQTVYLTEMFAVDRTSLDRPLKLWQKGSEKFYYKLTARDKQRVEEVMAHYGVNYTMTENEVPWSRGKRQERSVQKRDDLLPYCILKQPDERTTGAIGDVDGDGRLDVIVNVVSVGVIRDSHAYFVKMKFETDLYKFSLDDLLSQHQATPINVTVHDRLKFQSSKGAEPMTSLRFRPANEQIWGGYMGTLGDSVFDPASVEGRGRK</sequence>
<comment type="subcellular location">
    <subcellularLocation>
        <location evidence="1">Membrane</location>
        <topology evidence="1">Single-pass membrane protein</topology>
    </subcellularLocation>
</comment>
<dbReference type="Pfam" id="PF23727">
    <property type="entry name" value="Beta-prop_FAM234A_B"/>
    <property type="match status" value="1"/>
</dbReference>
<dbReference type="InterPro" id="IPR015943">
    <property type="entry name" value="WD40/YVTN_repeat-like_dom_sf"/>
</dbReference>
<dbReference type="Proteomes" id="UP000694888">
    <property type="component" value="Unplaced"/>
</dbReference>
<keyword evidence="4" id="KW-0472">Membrane</keyword>
<evidence type="ECO:0000313" key="6">
    <source>
        <dbReference type="Proteomes" id="UP000694888"/>
    </source>
</evidence>
<organism evidence="6 7">
    <name type="scientific">Aplysia californica</name>
    <name type="common">California sea hare</name>
    <dbReference type="NCBI Taxonomy" id="6500"/>
    <lineage>
        <taxon>Eukaryota</taxon>
        <taxon>Metazoa</taxon>
        <taxon>Spiralia</taxon>
        <taxon>Lophotrochozoa</taxon>
        <taxon>Mollusca</taxon>
        <taxon>Gastropoda</taxon>
        <taxon>Heterobranchia</taxon>
        <taxon>Euthyneura</taxon>
        <taxon>Tectipleura</taxon>
        <taxon>Aplysiida</taxon>
        <taxon>Aplysioidea</taxon>
        <taxon>Aplysiidae</taxon>
        <taxon>Aplysia</taxon>
    </lineage>
</organism>
<dbReference type="PANTHER" id="PTHR21419">
    <property type="match status" value="1"/>
</dbReference>
<dbReference type="PANTHER" id="PTHR21419:SF30">
    <property type="entry name" value="IG-LIKE DOMAIN-CONTAINING PROTEIN"/>
    <property type="match status" value="1"/>
</dbReference>
<proteinExistence type="predicted"/>
<evidence type="ECO:0000256" key="2">
    <source>
        <dbReference type="ARBA" id="ARBA00022692"/>
    </source>
</evidence>
<reference evidence="7" key="1">
    <citation type="submission" date="2025-08" db="UniProtKB">
        <authorList>
            <consortium name="RefSeq"/>
        </authorList>
    </citation>
    <scope>IDENTIFICATION</scope>
</reference>
<accession>A0ABM0K0J7</accession>